<dbReference type="InterPro" id="IPR050297">
    <property type="entry name" value="LipidA_mod_glycosyltrf_83"/>
</dbReference>
<dbReference type="GO" id="GO:0008610">
    <property type="term" value="P:lipid biosynthetic process"/>
    <property type="evidence" value="ECO:0007669"/>
    <property type="project" value="UniProtKB-ARBA"/>
</dbReference>
<feature type="transmembrane region" description="Helical" evidence="8">
    <location>
        <begin position="276"/>
        <end position="293"/>
    </location>
</feature>
<evidence type="ECO:0000256" key="7">
    <source>
        <dbReference type="ARBA" id="ARBA00023136"/>
    </source>
</evidence>
<gene>
    <name evidence="10" type="ORF">MNBD_GAMMA22-2774</name>
</gene>
<keyword evidence="5 8" id="KW-0812">Transmembrane</keyword>
<accession>A0A3B1ACS3</accession>
<organism evidence="10">
    <name type="scientific">hydrothermal vent metagenome</name>
    <dbReference type="NCBI Taxonomy" id="652676"/>
    <lineage>
        <taxon>unclassified sequences</taxon>
        <taxon>metagenomes</taxon>
        <taxon>ecological metagenomes</taxon>
    </lineage>
</organism>
<keyword evidence="4" id="KW-0808">Transferase</keyword>
<feature type="transmembrane region" description="Helical" evidence="8">
    <location>
        <begin position="7"/>
        <end position="25"/>
    </location>
</feature>
<feature type="domain" description="Glycosyltransferase RgtA/B/C/D-like" evidence="9">
    <location>
        <begin position="47"/>
        <end position="205"/>
    </location>
</feature>
<evidence type="ECO:0000313" key="10">
    <source>
        <dbReference type="EMBL" id="VAW91604.1"/>
    </source>
</evidence>
<dbReference type="AlphaFoldDB" id="A0A3B1ACS3"/>
<evidence type="ECO:0000256" key="2">
    <source>
        <dbReference type="ARBA" id="ARBA00022475"/>
    </source>
</evidence>
<dbReference type="Pfam" id="PF13231">
    <property type="entry name" value="PMT_2"/>
    <property type="match status" value="1"/>
</dbReference>
<dbReference type="GO" id="GO:0005886">
    <property type="term" value="C:plasma membrane"/>
    <property type="evidence" value="ECO:0007669"/>
    <property type="project" value="UniProtKB-SubCell"/>
</dbReference>
<comment type="subcellular location">
    <subcellularLocation>
        <location evidence="1">Cell membrane</location>
        <topology evidence="1">Multi-pass membrane protein</topology>
    </subcellularLocation>
</comment>
<sequence length="503" mass="58455">MSLQNRFYLLIAVILIIKVFFALMVPMTGDEAYFLFWARYPDYGYYDHTPMVAWILTAFLAISEHQLWIRLPAIVFSMLIAWIIYKLLSQNDYSDDSANNQKIAIYASSIYLLIPVNLVAVLMTTDTPLIWWSFFCGVSYYQAQKHDSMSWYLICGLFLGLAFLSKFFSGLLAFAFLIHTVIFVRRGIKPYFGLVLIFIALLPFIALNLTWNYNNCWNNYLFNLVNRTQGSSFSLSGFGKYLLMLVFIMPPGIYYLLKNASSIKALFENGGRHHAYLALFIIPIILFSLLAFFKSIGLHWLFSFIPFLVLGIASVFTLTQLEKSLKFMVVFSMIVVFALAYVLIAAPNVFKSNEKLYKTLVIGYYPNEILANVDKYQSDYIFATDSYALSAQLSYHAKKHLMVFGDGSYHARQDDLITDYRALKNKNILIISEVDKLKVFSIFFESYELHTMMVQGTELYYATGKKFNYEKYRTTIIAKIRERYYKIPKYLPHKACYMDERYK</sequence>
<evidence type="ECO:0000256" key="6">
    <source>
        <dbReference type="ARBA" id="ARBA00022989"/>
    </source>
</evidence>
<dbReference type="PANTHER" id="PTHR33908:SF11">
    <property type="entry name" value="MEMBRANE PROTEIN"/>
    <property type="match status" value="1"/>
</dbReference>
<reference evidence="10" key="1">
    <citation type="submission" date="2018-06" db="EMBL/GenBank/DDBJ databases">
        <authorList>
            <person name="Zhirakovskaya E."/>
        </authorList>
    </citation>
    <scope>NUCLEOTIDE SEQUENCE</scope>
</reference>
<keyword evidence="2" id="KW-1003">Cell membrane</keyword>
<dbReference type="PANTHER" id="PTHR33908">
    <property type="entry name" value="MANNOSYLTRANSFERASE YKCB-RELATED"/>
    <property type="match status" value="1"/>
</dbReference>
<dbReference type="InterPro" id="IPR038731">
    <property type="entry name" value="RgtA/B/C-like"/>
</dbReference>
<feature type="transmembrane region" description="Helical" evidence="8">
    <location>
        <begin position="103"/>
        <end position="122"/>
    </location>
</feature>
<dbReference type="GO" id="GO:0016763">
    <property type="term" value="F:pentosyltransferase activity"/>
    <property type="evidence" value="ECO:0007669"/>
    <property type="project" value="TreeGrafter"/>
</dbReference>
<feature type="transmembrane region" description="Helical" evidence="8">
    <location>
        <begin position="191"/>
        <end position="213"/>
    </location>
</feature>
<evidence type="ECO:0000256" key="1">
    <source>
        <dbReference type="ARBA" id="ARBA00004651"/>
    </source>
</evidence>
<name>A0A3B1ACS3_9ZZZZ</name>
<dbReference type="EMBL" id="UOFS01000006">
    <property type="protein sequence ID" value="VAW91604.1"/>
    <property type="molecule type" value="Genomic_DNA"/>
</dbReference>
<feature type="transmembrane region" description="Helical" evidence="8">
    <location>
        <begin position="299"/>
        <end position="318"/>
    </location>
</feature>
<evidence type="ECO:0000256" key="8">
    <source>
        <dbReference type="SAM" id="Phobius"/>
    </source>
</evidence>
<keyword evidence="6 8" id="KW-1133">Transmembrane helix</keyword>
<keyword evidence="7 8" id="KW-0472">Membrane</keyword>
<proteinExistence type="predicted"/>
<feature type="transmembrane region" description="Helical" evidence="8">
    <location>
        <begin position="233"/>
        <end position="256"/>
    </location>
</feature>
<evidence type="ECO:0000256" key="3">
    <source>
        <dbReference type="ARBA" id="ARBA00022676"/>
    </source>
</evidence>
<feature type="transmembrane region" description="Helical" evidence="8">
    <location>
        <begin position="69"/>
        <end position="88"/>
    </location>
</feature>
<keyword evidence="3" id="KW-0328">Glycosyltransferase</keyword>
<evidence type="ECO:0000256" key="5">
    <source>
        <dbReference type="ARBA" id="ARBA00022692"/>
    </source>
</evidence>
<evidence type="ECO:0000259" key="9">
    <source>
        <dbReference type="Pfam" id="PF13231"/>
    </source>
</evidence>
<evidence type="ECO:0000256" key="4">
    <source>
        <dbReference type="ARBA" id="ARBA00022679"/>
    </source>
</evidence>
<feature type="transmembrane region" description="Helical" evidence="8">
    <location>
        <begin position="325"/>
        <end position="346"/>
    </location>
</feature>
<protein>
    <recommendedName>
        <fullName evidence="9">Glycosyltransferase RgtA/B/C/D-like domain-containing protein</fullName>
    </recommendedName>
</protein>
<feature type="transmembrane region" description="Helical" evidence="8">
    <location>
        <begin position="150"/>
        <end position="179"/>
    </location>
</feature>